<dbReference type="InterPro" id="IPR018763">
    <property type="entry name" value="DUF2334"/>
</dbReference>
<sequence>MNYKRLILGISIIIVMCIQSIPTFASVSKDQKKPAILVVYQSTDGIANSDTLFLEAIFAGISDQVQLSSVQQVTIETIKNIDVVVFVGEDRSNLPTQFLNAIKQFKGHLIALGKNAEQLPRFEKWQFFGSKSLRTLDGEPLSKLMNIEYVKPPKGSEVLVEGTNLNDKYPVIVKDRNTSYIAKTNFLSNDNYILSRELFNLLDLQEPIKHLAYIRLEDISPISDPKLVKETGEYLAQKGIPFYMALIPVYVNSESGEQVQLKDNKELVKVLQHLQSLGGMVIAHGYTHTYRYTETGEGFEFWDSINNQKISSISASDDPIKMKKRADFSTKEAYRHYLGSIDEIEKKYIEDKIKLSIEKLTELKLYPISFEAPHYAMSSTGYDIIAQHFTSIFGQVQLSDDTWKRMGAPLMISKPSLLSDMTLYPETIGFIDPSRPEPLKEMEEKIKKVQQVPGSVIGGFYHPYLGLEYLPEMVSLIEEVPNLEWLDLRKSKQIVQSENIMIQQEDGELKVVSHIKWTDKVKQRMGENPFEMVLWILAIIVALFVIAFFIYVVSLRTKLRKRLFEERNING</sequence>
<dbReference type="AlphaFoldDB" id="A0A0M0L8A1"/>
<name>A0A0M0L8A1_9BACL</name>
<dbReference type="RefSeq" id="WP_053419110.1">
    <property type="nucleotide sequence ID" value="NZ_LILB01000009.1"/>
</dbReference>
<gene>
    <name evidence="2" type="ORF">AMD00_21825</name>
</gene>
<evidence type="ECO:0008006" key="4">
    <source>
        <dbReference type="Google" id="ProtNLM"/>
    </source>
</evidence>
<evidence type="ECO:0000313" key="2">
    <source>
        <dbReference type="EMBL" id="KOO47305.1"/>
    </source>
</evidence>
<accession>A0A0M0L8A1</accession>
<dbReference type="STRING" id="263475.AMD00_21825"/>
<dbReference type="GeneID" id="301138743"/>
<feature type="transmembrane region" description="Helical" evidence="1">
    <location>
        <begin position="532"/>
        <end position="553"/>
    </location>
</feature>
<proteinExistence type="predicted"/>
<protein>
    <recommendedName>
        <fullName evidence="4">DUF2334 domain-containing protein</fullName>
    </recommendedName>
</protein>
<keyword evidence="1" id="KW-0472">Membrane</keyword>
<dbReference type="Pfam" id="PF10096">
    <property type="entry name" value="DUF2334"/>
    <property type="match status" value="1"/>
</dbReference>
<comment type="caution">
    <text evidence="2">The sequence shown here is derived from an EMBL/GenBank/DDBJ whole genome shotgun (WGS) entry which is preliminary data.</text>
</comment>
<evidence type="ECO:0000256" key="1">
    <source>
        <dbReference type="SAM" id="Phobius"/>
    </source>
</evidence>
<keyword evidence="3" id="KW-1185">Reference proteome</keyword>
<dbReference type="Proteomes" id="UP000036867">
    <property type="component" value="Unassembled WGS sequence"/>
</dbReference>
<dbReference type="PATRIC" id="fig|263475.3.peg.164"/>
<evidence type="ECO:0000313" key="3">
    <source>
        <dbReference type="Proteomes" id="UP000036867"/>
    </source>
</evidence>
<keyword evidence="1" id="KW-1133">Transmembrane helix</keyword>
<organism evidence="2 3">
    <name type="scientific">Viridibacillus arvi</name>
    <dbReference type="NCBI Taxonomy" id="263475"/>
    <lineage>
        <taxon>Bacteria</taxon>
        <taxon>Bacillati</taxon>
        <taxon>Bacillota</taxon>
        <taxon>Bacilli</taxon>
        <taxon>Bacillales</taxon>
        <taxon>Caryophanaceae</taxon>
        <taxon>Viridibacillus</taxon>
    </lineage>
</organism>
<reference evidence="3" key="1">
    <citation type="submission" date="2015-08" db="EMBL/GenBank/DDBJ databases">
        <title>Fjat-10028 dsm 16317.</title>
        <authorList>
            <person name="Liu B."/>
            <person name="Wang J."/>
            <person name="Zhu Y."/>
            <person name="Liu G."/>
            <person name="Chen Q."/>
            <person name="Chen Z."/>
            <person name="Lan J."/>
            <person name="Che J."/>
            <person name="Ge C."/>
            <person name="Shi H."/>
            <person name="Pan Z."/>
            <person name="Liu X."/>
        </authorList>
    </citation>
    <scope>NUCLEOTIDE SEQUENCE [LARGE SCALE GENOMIC DNA]</scope>
    <source>
        <strain evidence="3">DSM 16317</strain>
    </source>
</reference>
<dbReference type="EMBL" id="LILB01000009">
    <property type="protein sequence ID" value="KOO47305.1"/>
    <property type="molecule type" value="Genomic_DNA"/>
</dbReference>
<keyword evidence="1" id="KW-0812">Transmembrane</keyword>